<evidence type="ECO:0000259" key="1">
    <source>
        <dbReference type="Pfam" id="PF13472"/>
    </source>
</evidence>
<organism evidence="2 3">
    <name type="scientific">Lacipirellula limnantheis</name>
    <dbReference type="NCBI Taxonomy" id="2528024"/>
    <lineage>
        <taxon>Bacteria</taxon>
        <taxon>Pseudomonadati</taxon>
        <taxon>Planctomycetota</taxon>
        <taxon>Planctomycetia</taxon>
        <taxon>Pirellulales</taxon>
        <taxon>Lacipirellulaceae</taxon>
        <taxon>Lacipirellula</taxon>
    </lineage>
</organism>
<evidence type="ECO:0000313" key="2">
    <source>
        <dbReference type="EMBL" id="QDT71534.1"/>
    </source>
</evidence>
<dbReference type="AlphaFoldDB" id="A0A517TT37"/>
<dbReference type="PROSITE" id="PS51318">
    <property type="entry name" value="TAT"/>
    <property type="match status" value="1"/>
</dbReference>
<dbReference type="EMBL" id="CP036339">
    <property type="protein sequence ID" value="QDT71534.1"/>
    <property type="molecule type" value="Genomic_DNA"/>
</dbReference>
<dbReference type="GO" id="GO:0004622">
    <property type="term" value="F:phosphatidylcholine lysophospholipase activity"/>
    <property type="evidence" value="ECO:0007669"/>
    <property type="project" value="TreeGrafter"/>
</dbReference>
<keyword evidence="2" id="KW-0378">Hydrolase</keyword>
<feature type="domain" description="SGNH hydrolase-type esterase" evidence="1">
    <location>
        <begin position="57"/>
        <end position="246"/>
    </location>
</feature>
<proteinExistence type="predicted"/>
<dbReference type="InterPro" id="IPR013830">
    <property type="entry name" value="SGNH_hydro"/>
</dbReference>
<dbReference type="InterPro" id="IPR051532">
    <property type="entry name" value="Ester_Hydrolysis_Enzymes"/>
</dbReference>
<dbReference type="PANTHER" id="PTHR30383:SF5">
    <property type="entry name" value="SGNH HYDROLASE-TYPE ESTERASE DOMAIN-CONTAINING PROTEIN"/>
    <property type="match status" value="1"/>
</dbReference>
<name>A0A517TT37_9BACT</name>
<dbReference type="PANTHER" id="PTHR30383">
    <property type="entry name" value="THIOESTERASE 1/PROTEASE 1/LYSOPHOSPHOLIPASE L1"/>
    <property type="match status" value="1"/>
</dbReference>
<dbReference type="RefSeq" id="WP_145430884.1">
    <property type="nucleotide sequence ID" value="NZ_CP036339.1"/>
</dbReference>
<gene>
    <name evidence="2" type="ORF">I41_06930</name>
</gene>
<protein>
    <submittedName>
        <fullName evidence="2">GDSL-like Lipase/Acylhydrolase</fullName>
    </submittedName>
</protein>
<evidence type="ECO:0000313" key="3">
    <source>
        <dbReference type="Proteomes" id="UP000317909"/>
    </source>
</evidence>
<accession>A0A517TT37</accession>
<dbReference type="CDD" id="cd01834">
    <property type="entry name" value="SGNH_hydrolase_like_2"/>
    <property type="match status" value="1"/>
</dbReference>
<dbReference type="KEGG" id="llh:I41_06930"/>
<dbReference type="Gene3D" id="3.40.50.1110">
    <property type="entry name" value="SGNH hydrolase"/>
    <property type="match status" value="1"/>
</dbReference>
<reference evidence="2 3" key="1">
    <citation type="submission" date="2019-02" db="EMBL/GenBank/DDBJ databases">
        <title>Deep-cultivation of Planctomycetes and their phenomic and genomic characterization uncovers novel biology.</title>
        <authorList>
            <person name="Wiegand S."/>
            <person name="Jogler M."/>
            <person name="Boedeker C."/>
            <person name="Pinto D."/>
            <person name="Vollmers J."/>
            <person name="Rivas-Marin E."/>
            <person name="Kohn T."/>
            <person name="Peeters S.H."/>
            <person name="Heuer A."/>
            <person name="Rast P."/>
            <person name="Oberbeckmann S."/>
            <person name="Bunk B."/>
            <person name="Jeske O."/>
            <person name="Meyerdierks A."/>
            <person name="Storesund J.E."/>
            <person name="Kallscheuer N."/>
            <person name="Luecker S."/>
            <person name="Lage O.M."/>
            <person name="Pohl T."/>
            <person name="Merkel B.J."/>
            <person name="Hornburger P."/>
            <person name="Mueller R.-W."/>
            <person name="Bruemmer F."/>
            <person name="Labrenz M."/>
            <person name="Spormann A.M."/>
            <person name="Op den Camp H."/>
            <person name="Overmann J."/>
            <person name="Amann R."/>
            <person name="Jetten M.S.M."/>
            <person name="Mascher T."/>
            <person name="Medema M.H."/>
            <person name="Devos D.P."/>
            <person name="Kaster A.-K."/>
            <person name="Ovreas L."/>
            <person name="Rohde M."/>
            <person name="Galperin M.Y."/>
            <person name="Jogler C."/>
        </authorList>
    </citation>
    <scope>NUCLEOTIDE SEQUENCE [LARGE SCALE GENOMIC DNA]</scope>
    <source>
        <strain evidence="2 3">I41</strain>
    </source>
</reference>
<dbReference type="SUPFAM" id="SSF52266">
    <property type="entry name" value="SGNH hydrolase"/>
    <property type="match status" value="1"/>
</dbReference>
<dbReference type="InterPro" id="IPR006311">
    <property type="entry name" value="TAT_signal"/>
</dbReference>
<dbReference type="Proteomes" id="UP000317909">
    <property type="component" value="Chromosome"/>
</dbReference>
<dbReference type="OrthoDB" id="9794725at2"/>
<dbReference type="InterPro" id="IPR036514">
    <property type="entry name" value="SGNH_hydro_sf"/>
</dbReference>
<keyword evidence="3" id="KW-1185">Reference proteome</keyword>
<sequence>MPHDESNLSSSAVSRRQFAAIGAATLAAARTLHGTAQAAETGGGSPLKPGITLLFQGDSITDAGRSREAAGDANSQPALGNGYAWLAASQLLVDRPGDGIKIFNRGISGNKVPDLAGRWQAECIDLKPNVLSILIGVNDIWRTFDSGEKGTAEEYEKGYHALIAQTKKALPDVTLVVCEPFVLRCGAVKDEWFPKFDGYRAAAKRVAEQAGAIFVPFQTMFDEASKIAPPERWAGDGVHPSNDGAALMAHTWRRVVDGGGI</sequence>
<dbReference type="Pfam" id="PF13472">
    <property type="entry name" value="Lipase_GDSL_2"/>
    <property type="match status" value="1"/>
</dbReference>